<gene>
    <name evidence="1" type="ORF">GIB67_032308</name>
</gene>
<dbReference type="EMBL" id="JACGCM010001193">
    <property type="protein sequence ID" value="KAF6159537.1"/>
    <property type="molecule type" value="Genomic_DNA"/>
</dbReference>
<evidence type="ECO:0000313" key="2">
    <source>
        <dbReference type="Proteomes" id="UP000541444"/>
    </source>
</evidence>
<reference evidence="1 2" key="1">
    <citation type="journal article" date="2020" name="IScience">
        <title>Genome Sequencing of the Endangered Kingdonia uniflora (Circaeasteraceae, Ranunculales) Reveals Potential Mechanisms of Evolutionary Specialization.</title>
        <authorList>
            <person name="Sun Y."/>
            <person name="Deng T."/>
            <person name="Zhang A."/>
            <person name="Moore M.J."/>
            <person name="Landis J.B."/>
            <person name="Lin N."/>
            <person name="Zhang H."/>
            <person name="Zhang X."/>
            <person name="Huang J."/>
            <person name="Zhang X."/>
            <person name="Sun H."/>
            <person name="Wang H."/>
        </authorList>
    </citation>
    <scope>NUCLEOTIDE SEQUENCE [LARGE SCALE GENOMIC DNA]</scope>
    <source>
        <strain evidence="1">TB1705</strain>
        <tissue evidence="1">Leaf</tissue>
    </source>
</reference>
<dbReference type="Gene3D" id="3.30.70.330">
    <property type="match status" value="1"/>
</dbReference>
<dbReference type="InterPro" id="IPR012677">
    <property type="entry name" value="Nucleotide-bd_a/b_plait_sf"/>
</dbReference>
<protein>
    <submittedName>
        <fullName evidence="1">Uncharacterized protein</fullName>
    </submittedName>
</protein>
<dbReference type="AlphaFoldDB" id="A0A7J7MXI7"/>
<organism evidence="1 2">
    <name type="scientific">Kingdonia uniflora</name>
    <dbReference type="NCBI Taxonomy" id="39325"/>
    <lineage>
        <taxon>Eukaryota</taxon>
        <taxon>Viridiplantae</taxon>
        <taxon>Streptophyta</taxon>
        <taxon>Embryophyta</taxon>
        <taxon>Tracheophyta</taxon>
        <taxon>Spermatophyta</taxon>
        <taxon>Magnoliopsida</taxon>
        <taxon>Ranunculales</taxon>
        <taxon>Circaeasteraceae</taxon>
        <taxon>Kingdonia</taxon>
    </lineage>
</organism>
<keyword evidence="2" id="KW-1185">Reference proteome</keyword>
<proteinExistence type="predicted"/>
<accession>A0A7J7MXI7</accession>
<name>A0A7J7MXI7_9MAGN</name>
<comment type="caution">
    <text evidence="1">The sequence shown here is derived from an EMBL/GenBank/DDBJ whole genome shotgun (WGS) entry which is preliminary data.</text>
</comment>
<evidence type="ECO:0000313" key="1">
    <source>
        <dbReference type="EMBL" id="KAF6159537.1"/>
    </source>
</evidence>
<sequence>MSCRNYTNPYLHVNPSTIKGTMQVSFLRLITFPASIDVLIAVFTSKCLYPVSIRYSRHLVLSKKLLYLEEKDGGMQTLVQFPDLIAAAVAKEALEGHYIYDGGYCKLYLSYSRHIDLNVKA</sequence>
<dbReference type="Proteomes" id="UP000541444">
    <property type="component" value="Unassembled WGS sequence"/>
</dbReference>
<dbReference type="OrthoDB" id="296632at2759"/>